<protein>
    <recommendedName>
        <fullName evidence="1">KIB1-4 beta-propeller domain-containing protein</fullName>
    </recommendedName>
</protein>
<dbReference type="InterPro" id="IPR005174">
    <property type="entry name" value="KIB1-4_b-propeller"/>
</dbReference>
<dbReference type="Pfam" id="PF03478">
    <property type="entry name" value="Beta-prop_KIB1-4"/>
    <property type="match status" value="1"/>
</dbReference>
<gene>
    <name evidence="2" type="ORF">URODEC1_LOCUS112841</name>
</gene>
<dbReference type="PANTHER" id="PTHR33127:SF75">
    <property type="entry name" value="DUF295 DOMAIN-CONTAINING PROTEIN"/>
    <property type="match status" value="1"/>
</dbReference>
<reference evidence="3" key="1">
    <citation type="submission" date="2024-06" db="EMBL/GenBank/DDBJ databases">
        <authorList>
            <person name="Ryan C."/>
        </authorList>
    </citation>
    <scope>NUCLEOTIDE SEQUENCE [LARGE SCALE GENOMIC DNA]</scope>
</reference>
<keyword evidence="3" id="KW-1185">Reference proteome</keyword>
<sequence length="346" mass="37656">MEEVVETQEPALPPLDPSLAPVLLFYCGRGGADPDEEGDVGGARLVYSISKRRLLLAGEVDLLFNDVNWITPQGWMLTLDPATRSTSLRDPFTTPSRTVALPPDTSGLIDSSDETTGVISTPTPADPGCVVLVIHLTNPVLCYCRPGGTRWLRHEYQPELLVTNDHCDRDKIIHAVANHTTGASGRFHTCWSDKVATLEFSPAAPEPTLSATGIVNTTTPPACFCLERTLVESCGELFGVVFWGTALDGNNFEVLRVLVEKLEWSSGAWVKAGELGSNRVFFISEDQFGASLPADEFGFKENCIYFCNNYDKGLYVYDMEQGTTAMHNPGIEIPDSLGPILLMPAA</sequence>
<name>A0ABC9G7H5_9POAL</name>
<reference evidence="2 3" key="2">
    <citation type="submission" date="2024-10" db="EMBL/GenBank/DDBJ databases">
        <authorList>
            <person name="Ryan C."/>
        </authorList>
    </citation>
    <scope>NUCLEOTIDE SEQUENCE [LARGE SCALE GENOMIC DNA]</scope>
</reference>
<evidence type="ECO:0000313" key="3">
    <source>
        <dbReference type="Proteomes" id="UP001497457"/>
    </source>
</evidence>
<dbReference type="EMBL" id="OZ075118">
    <property type="protein sequence ID" value="CAL5088489.1"/>
    <property type="molecule type" value="Genomic_DNA"/>
</dbReference>
<dbReference type="PANTHER" id="PTHR33127">
    <property type="entry name" value="TRANSMEMBRANE PROTEIN"/>
    <property type="match status" value="1"/>
</dbReference>
<dbReference type="AlphaFoldDB" id="A0ABC9G7H5"/>
<dbReference type="Proteomes" id="UP001497457">
    <property type="component" value="Chromosome 8b"/>
</dbReference>
<evidence type="ECO:0000313" key="2">
    <source>
        <dbReference type="EMBL" id="CAL5088489.1"/>
    </source>
</evidence>
<evidence type="ECO:0000259" key="1">
    <source>
        <dbReference type="Pfam" id="PF03478"/>
    </source>
</evidence>
<organism evidence="2 3">
    <name type="scientific">Urochloa decumbens</name>
    <dbReference type="NCBI Taxonomy" id="240449"/>
    <lineage>
        <taxon>Eukaryota</taxon>
        <taxon>Viridiplantae</taxon>
        <taxon>Streptophyta</taxon>
        <taxon>Embryophyta</taxon>
        <taxon>Tracheophyta</taxon>
        <taxon>Spermatophyta</taxon>
        <taxon>Magnoliopsida</taxon>
        <taxon>Liliopsida</taxon>
        <taxon>Poales</taxon>
        <taxon>Poaceae</taxon>
        <taxon>PACMAD clade</taxon>
        <taxon>Panicoideae</taxon>
        <taxon>Panicodae</taxon>
        <taxon>Paniceae</taxon>
        <taxon>Melinidinae</taxon>
        <taxon>Urochloa</taxon>
    </lineage>
</organism>
<feature type="domain" description="KIB1-4 beta-propeller" evidence="1">
    <location>
        <begin position="73"/>
        <end position="318"/>
    </location>
</feature>
<accession>A0ABC9G7H5</accession>
<proteinExistence type="predicted"/>